<reference evidence="1 2" key="1">
    <citation type="submission" date="2018-05" db="EMBL/GenBank/DDBJ databases">
        <title>Polaribacter aquimarinus sp. nov., isolated from sediment in a sediment of sea.</title>
        <authorList>
            <person name="Lu D."/>
        </authorList>
    </citation>
    <scope>NUCLEOTIDE SEQUENCE [LARGE SCALE GENOMIC DNA]</scope>
    <source>
        <strain evidence="1 2">ZY113</strain>
    </source>
</reference>
<dbReference type="Proteomes" id="UP000245670">
    <property type="component" value="Unassembled WGS sequence"/>
</dbReference>
<dbReference type="OrthoDB" id="1443607at2"/>
<accession>A0A2U2JF23</accession>
<evidence type="ECO:0000313" key="2">
    <source>
        <dbReference type="Proteomes" id="UP000245670"/>
    </source>
</evidence>
<keyword evidence="2" id="KW-1185">Reference proteome</keyword>
<gene>
    <name evidence="1" type="ORF">DIS07_03495</name>
</gene>
<evidence type="ECO:0000313" key="1">
    <source>
        <dbReference type="EMBL" id="PWG06915.1"/>
    </source>
</evidence>
<protein>
    <submittedName>
        <fullName evidence="1">Uncharacterized protein</fullName>
    </submittedName>
</protein>
<name>A0A2U2JF23_9FLAO</name>
<proteinExistence type="predicted"/>
<sequence length="110" mass="13128">MKLTKKHLGIYNTYEGKKSSLENVGTQKEKELFQNGEFEKITKLIETEYKIKRKELSESEIQNHKSELNLIFDSNWNKKSLKYLSKKYYEPEKEQSTFDSIMSMLWAMFG</sequence>
<dbReference type="EMBL" id="QFFG01000001">
    <property type="protein sequence ID" value="PWG06915.1"/>
    <property type="molecule type" value="Genomic_DNA"/>
</dbReference>
<comment type="caution">
    <text evidence="1">The sequence shown here is derived from an EMBL/GenBank/DDBJ whole genome shotgun (WGS) entry which is preliminary data.</text>
</comment>
<dbReference type="AlphaFoldDB" id="A0A2U2JF23"/>
<organism evidence="1 2">
    <name type="scientific">Polaribacter aquimarinus</name>
    <dbReference type="NCBI Taxonomy" id="2100726"/>
    <lineage>
        <taxon>Bacteria</taxon>
        <taxon>Pseudomonadati</taxon>
        <taxon>Bacteroidota</taxon>
        <taxon>Flavobacteriia</taxon>
        <taxon>Flavobacteriales</taxon>
        <taxon>Flavobacteriaceae</taxon>
    </lineage>
</organism>
<dbReference type="RefSeq" id="WP_109403822.1">
    <property type="nucleotide sequence ID" value="NZ_QFFG01000001.1"/>
</dbReference>